<evidence type="ECO:0000313" key="1">
    <source>
        <dbReference type="EMBL" id="ANE50374.1"/>
    </source>
</evidence>
<proteinExistence type="predicted"/>
<name>A0A172TU28_9BACT</name>
<dbReference type="SUPFAM" id="SSF110296">
    <property type="entry name" value="Oligoxyloglucan reducing end-specific cellobiohydrolase"/>
    <property type="match status" value="1"/>
</dbReference>
<organism evidence="1 2">
    <name type="scientific">Flavisolibacter tropicus</name>
    <dbReference type="NCBI Taxonomy" id="1492898"/>
    <lineage>
        <taxon>Bacteria</taxon>
        <taxon>Pseudomonadati</taxon>
        <taxon>Bacteroidota</taxon>
        <taxon>Chitinophagia</taxon>
        <taxon>Chitinophagales</taxon>
        <taxon>Chitinophagaceae</taxon>
        <taxon>Flavisolibacter</taxon>
    </lineage>
</organism>
<dbReference type="EMBL" id="CP011390">
    <property type="protein sequence ID" value="ANE50374.1"/>
    <property type="molecule type" value="Genomic_DNA"/>
</dbReference>
<evidence type="ECO:0008006" key="3">
    <source>
        <dbReference type="Google" id="ProtNLM"/>
    </source>
</evidence>
<keyword evidence="2" id="KW-1185">Reference proteome</keyword>
<dbReference type="InterPro" id="IPR015943">
    <property type="entry name" value="WD40/YVTN_repeat-like_dom_sf"/>
</dbReference>
<gene>
    <name evidence="1" type="ORF">SY85_07565</name>
</gene>
<dbReference type="Proteomes" id="UP000077177">
    <property type="component" value="Chromosome"/>
</dbReference>
<reference evidence="1 2" key="2">
    <citation type="journal article" date="2016" name="Int. J. Syst. Evol. Microbiol.">
        <title>Flavisolibacter tropicus sp. nov., isolated from tropical soil.</title>
        <authorList>
            <person name="Lee J.J."/>
            <person name="Kang M.S."/>
            <person name="Kim G.S."/>
            <person name="Lee C.S."/>
            <person name="Lim S."/>
            <person name="Lee J."/>
            <person name="Roh S.H."/>
            <person name="Kang H."/>
            <person name="Ha J.M."/>
            <person name="Bae S."/>
            <person name="Jung H.Y."/>
            <person name="Kim M.K."/>
        </authorList>
    </citation>
    <scope>NUCLEOTIDE SEQUENCE [LARGE SCALE GENOMIC DNA]</scope>
    <source>
        <strain evidence="1 2">LCS9</strain>
    </source>
</reference>
<evidence type="ECO:0000313" key="2">
    <source>
        <dbReference type="Proteomes" id="UP000077177"/>
    </source>
</evidence>
<sequence length="251" mass="28839">MNNGVYLIISSYNMQSVAINKTIQYLLTLLIIYSCNNSKWETIAGEGISDEPKSIDKAIYFENENNGVVGGFTFSRNTGATIGLSAAMMPVLYLTKDGGKNWSLINFDSTINQSIQNAYLRFDTLICQTASHVLISVNKGRNFKTVEDSAQRSLIIKNYFSNDNLPSHNEVFQFGGKKYSLKERHQNNLATVIVCKDQETLTEYYFISFNKGKSWTFLQKDFADNRRRFLLSDKFFYRYYFPLGLQRLKLK</sequence>
<dbReference type="AlphaFoldDB" id="A0A172TU28"/>
<protein>
    <recommendedName>
        <fullName evidence="3">Sortilin N-terminal domain-containing protein</fullName>
    </recommendedName>
</protein>
<dbReference type="RefSeq" id="WP_066403099.1">
    <property type="nucleotide sequence ID" value="NZ_CP011390.1"/>
</dbReference>
<dbReference type="Gene3D" id="2.130.10.10">
    <property type="entry name" value="YVTN repeat-like/Quinoprotein amine dehydrogenase"/>
    <property type="match status" value="1"/>
</dbReference>
<dbReference type="KEGG" id="fla:SY85_07565"/>
<accession>A0A172TU28</accession>
<reference evidence="2" key="1">
    <citation type="submission" date="2015-01" db="EMBL/GenBank/DDBJ databases">
        <title>Flavisolibacter sp./LCS9/ whole genome sequencing.</title>
        <authorList>
            <person name="Kim M.K."/>
            <person name="Srinivasan S."/>
            <person name="Lee J.-J."/>
        </authorList>
    </citation>
    <scope>NUCLEOTIDE SEQUENCE [LARGE SCALE GENOMIC DNA]</scope>
    <source>
        <strain evidence="2">LCS9</strain>
    </source>
</reference>